<comment type="caution">
    <text evidence="3">The sequence shown here is derived from an EMBL/GenBank/DDBJ whole genome shotgun (WGS) entry which is preliminary data.</text>
</comment>
<dbReference type="CDD" id="cd07563">
    <property type="entry name" value="Peptidase_S41_IRBP"/>
    <property type="match status" value="1"/>
</dbReference>
<proteinExistence type="predicted"/>
<name>A0ABV2T1B8_9BACT</name>
<evidence type="ECO:0000313" key="3">
    <source>
        <dbReference type="EMBL" id="MET6995929.1"/>
    </source>
</evidence>
<gene>
    <name evidence="3" type="ORF">ABR189_01055</name>
</gene>
<dbReference type="Pfam" id="PF11918">
    <property type="entry name" value="Peptidase_S41_N"/>
    <property type="match status" value="1"/>
</dbReference>
<dbReference type="RefSeq" id="WP_354658576.1">
    <property type="nucleotide sequence ID" value="NZ_JBEXAC010000001.1"/>
</dbReference>
<dbReference type="PANTHER" id="PTHR11261:SF3">
    <property type="entry name" value="RETINOL-BINDING PROTEIN 3"/>
    <property type="match status" value="1"/>
</dbReference>
<reference evidence="3 4" key="1">
    <citation type="submission" date="2024-06" db="EMBL/GenBank/DDBJ databases">
        <title>Chitinophaga defluvii sp. nov., isolated from municipal sewage.</title>
        <authorList>
            <person name="Zhang L."/>
        </authorList>
    </citation>
    <scope>NUCLEOTIDE SEQUENCE [LARGE SCALE GENOMIC DNA]</scope>
    <source>
        <strain evidence="3 4">H8</strain>
    </source>
</reference>
<feature type="domain" description="Tail specific protease" evidence="2">
    <location>
        <begin position="121"/>
        <end position="314"/>
    </location>
</feature>
<protein>
    <submittedName>
        <fullName evidence="3">S41 family peptidase</fullName>
    </submittedName>
</protein>
<sequence>MIRYLKTIFVLLLTISLFCRHTAAQPGGLSSKEQEAIVHKIANLIKTHYVSVEKGAAIAQHLVKTYQDGAFNKATDNRVFDSLMTTTLQAYSHDGHLFVRHDTAIVNNILAAEKDAATPEGEDLFYYGADAAKKNYGFQEIRILEGNIGYIKLSEINISGKSLPVLSAAMQLIANTTALIIDLRYNGGGGTDIGAVFESFFLPANTPLLEFKDRKGHVEVDKTVSWLQQQQYKQPLFIAVNKRTASAAEAFAYVLQAHKRAKVIGQPTAGAANWNTYYAVNPEIFVSISTAAPVLPGTDKTWEQKGIQPDYITLPGAELEQIHKLVHQ</sequence>
<dbReference type="PANTHER" id="PTHR11261">
    <property type="entry name" value="INTERPHOTORECEPTOR RETINOID-BINDING PROTEIN"/>
    <property type="match status" value="1"/>
</dbReference>
<dbReference type="Proteomes" id="UP001549749">
    <property type="component" value="Unassembled WGS sequence"/>
</dbReference>
<evidence type="ECO:0000259" key="2">
    <source>
        <dbReference type="SMART" id="SM00245"/>
    </source>
</evidence>
<dbReference type="Pfam" id="PF03572">
    <property type="entry name" value="Peptidase_S41"/>
    <property type="match status" value="1"/>
</dbReference>
<dbReference type="SUPFAM" id="SSF52096">
    <property type="entry name" value="ClpP/crotonase"/>
    <property type="match status" value="1"/>
</dbReference>
<dbReference type="Gene3D" id="3.30.750.44">
    <property type="match status" value="1"/>
</dbReference>
<dbReference type="EMBL" id="JBEXAC010000001">
    <property type="protein sequence ID" value="MET6995929.1"/>
    <property type="molecule type" value="Genomic_DNA"/>
</dbReference>
<feature type="chain" id="PRO_5047379444" evidence="1">
    <location>
        <begin position="24"/>
        <end position="328"/>
    </location>
</feature>
<dbReference type="SMART" id="SM00245">
    <property type="entry name" value="TSPc"/>
    <property type="match status" value="1"/>
</dbReference>
<accession>A0ABV2T1B8</accession>
<evidence type="ECO:0000256" key="1">
    <source>
        <dbReference type="SAM" id="SignalP"/>
    </source>
</evidence>
<organism evidence="3 4">
    <name type="scientific">Chitinophaga defluvii</name>
    <dbReference type="NCBI Taxonomy" id="3163343"/>
    <lineage>
        <taxon>Bacteria</taxon>
        <taxon>Pseudomonadati</taxon>
        <taxon>Bacteroidota</taxon>
        <taxon>Chitinophagia</taxon>
        <taxon>Chitinophagales</taxon>
        <taxon>Chitinophagaceae</taxon>
        <taxon>Chitinophaga</taxon>
    </lineage>
</organism>
<dbReference type="Gene3D" id="3.90.226.10">
    <property type="entry name" value="2-enoyl-CoA Hydratase, Chain A, domain 1"/>
    <property type="match status" value="1"/>
</dbReference>
<evidence type="ECO:0000313" key="4">
    <source>
        <dbReference type="Proteomes" id="UP001549749"/>
    </source>
</evidence>
<dbReference type="InterPro" id="IPR029045">
    <property type="entry name" value="ClpP/crotonase-like_dom_sf"/>
</dbReference>
<keyword evidence="1" id="KW-0732">Signal</keyword>
<dbReference type="InterPro" id="IPR005151">
    <property type="entry name" value="Tail-specific_protease"/>
</dbReference>
<keyword evidence="4" id="KW-1185">Reference proteome</keyword>
<feature type="signal peptide" evidence="1">
    <location>
        <begin position="1"/>
        <end position="23"/>
    </location>
</feature>